<dbReference type="FunFam" id="1.10.220.10:FF:000005">
    <property type="entry name" value="Annexin"/>
    <property type="match status" value="1"/>
</dbReference>
<dbReference type="Gene3D" id="1.10.220.10">
    <property type="entry name" value="Annexin"/>
    <property type="match status" value="4"/>
</dbReference>
<dbReference type="FunFam" id="1.10.220.10:FF:000003">
    <property type="entry name" value="Annexin"/>
    <property type="match status" value="1"/>
</dbReference>
<dbReference type="InterPro" id="IPR018252">
    <property type="entry name" value="Annexin_repeat_CS"/>
</dbReference>
<dbReference type="Proteomes" id="UP000887569">
    <property type="component" value="Unplaced"/>
</dbReference>
<evidence type="ECO:0000313" key="6">
    <source>
        <dbReference type="Proteomes" id="UP000887569"/>
    </source>
</evidence>
<name>A0A914ZTY0_PARUN</name>
<proteinExistence type="inferred from homology"/>
<dbReference type="GO" id="GO:0005634">
    <property type="term" value="C:nucleus"/>
    <property type="evidence" value="ECO:0007669"/>
    <property type="project" value="TreeGrafter"/>
</dbReference>
<evidence type="ECO:0000313" key="7">
    <source>
        <dbReference type="WBParaSite" id="PgB10_g056_t01"/>
    </source>
</evidence>
<dbReference type="PROSITE" id="PS00223">
    <property type="entry name" value="ANNEXIN_1"/>
    <property type="match status" value="2"/>
</dbReference>
<keyword evidence="5" id="KW-0111">Calcium/phospholipid-binding</keyword>
<dbReference type="Pfam" id="PF00191">
    <property type="entry name" value="Annexin"/>
    <property type="match status" value="4"/>
</dbReference>
<dbReference type="WBParaSite" id="PgB10_g056_t01">
    <property type="protein sequence ID" value="PgB10_g056_t01"/>
    <property type="gene ID" value="PgB10_g056"/>
</dbReference>
<dbReference type="GO" id="GO:0005509">
    <property type="term" value="F:calcium ion binding"/>
    <property type="evidence" value="ECO:0007669"/>
    <property type="project" value="InterPro"/>
</dbReference>
<dbReference type="GO" id="GO:0005737">
    <property type="term" value="C:cytoplasm"/>
    <property type="evidence" value="ECO:0007669"/>
    <property type="project" value="TreeGrafter"/>
</dbReference>
<keyword evidence="5" id="KW-0106">Calcium</keyword>
<dbReference type="GO" id="GO:0012506">
    <property type="term" value="C:vesicle membrane"/>
    <property type="evidence" value="ECO:0007669"/>
    <property type="project" value="TreeGrafter"/>
</dbReference>
<dbReference type="GO" id="GO:0005886">
    <property type="term" value="C:plasma membrane"/>
    <property type="evidence" value="ECO:0007669"/>
    <property type="project" value="TreeGrafter"/>
</dbReference>
<keyword evidence="3 5" id="KW-0677">Repeat</keyword>
<comment type="similarity">
    <text evidence="1 5">Belongs to the annexin family.</text>
</comment>
<dbReference type="InterPro" id="IPR037104">
    <property type="entry name" value="Annexin_sf"/>
</dbReference>
<dbReference type="PRINTS" id="PR00196">
    <property type="entry name" value="ANNEXIN"/>
</dbReference>
<evidence type="ECO:0000256" key="5">
    <source>
        <dbReference type="RuleBase" id="RU003540"/>
    </source>
</evidence>
<dbReference type="InterPro" id="IPR018502">
    <property type="entry name" value="Annexin_repeat"/>
</dbReference>
<organism evidence="6 7">
    <name type="scientific">Parascaris univalens</name>
    <name type="common">Nematode worm</name>
    <dbReference type="NCBI Taxonomy" id="6257"/>
    <lineage>
        <taxon>Eukaryota</taxon>
        <taxon>Metazoa</taxon>
        <taxon>Ecdysozoa</taxon>
        <taxon>Nematoda</taxon>
        <taxon>Chromadorea</taxon>
        <taxon>Rhabditida</taxon>
        <taxon>Spirurina</taxon>
        <taxon>Ascaridomorpha</taxon>
        <taxon>Ascaridoidea</taxon>
        <taxon>Ascarididae</taxon>
        <taxon>Parascaris</taxon>
    </lineage>
</organism>
<accession>A0A914ZTY0</accession>
<dbReference type="AlphaFoldDB" id="A0A914ZTY0"/>
<dbReference type="GO" id="GO:0043395">
    <property type="term" value="F:heparan sulfate proteoglycan binding"/>
    <property type="evidence" value="ECO:0007669"/>
    <property type="project" value="TreeGrafter"/>
</dbReference>
<dbReference type="InterPro" id="IPR001464">
    <property type="entry name" value="Annexin"/>
</dbReference>
<keyword evidence="6" id="KW-1185">Reference proteome</keyword>
<sequence length="345" mass="39507">MQLEMPSVGLWSSMLRFYYFHPEDLESGMSFRGTIKPKAYFDDGNAADELENAMKGRGCDKEKIVEMMTGINNAQRQMIRTPYRTKYGKELVSELKKELSGDLEDVIVGLMETPTKYDAIQMYKAIKGLGTRESTLIDILCSRTNAELLAIKREFEKEYGASLEDRIISDTSGDFQALLVALLQGNRDMSYNVDVPRAREEAKKLMGNKERKEKPNKEMFCEAFSTENFRQLKRMFSEYVSMNGETIHEGIKRVFSGDAEVAYLALVDFIQNKERYFAKQLYASMEGLGTRDTDLIRVIITRSEIDLADIHSEFDRIYKKSLIDWLKSECSGAYRDALISIVNGN</sequence>
<evidence type="ECO:0000256" key="3">
    <source>
        <dbReference type="ARBA" id="ARBA00022737"/>
    </source>
</evidence>
<dbReference type="SUPFAM" id="SSF47874">
    <property type="entry name" value="Annexin"/>
    <property type="match status" value="1"/>
</dbReference>
<evidence type="ECO:0000256" key="1">
    <source>
        <dbReference type="ARBA" id="ARBA00007831"/>
    </source>
</evidence>
<dbReference type="PANTHER" id="PTHR10502">
    <property type="entry name" value="ANNEXIN"/>
    <property type="match status" value="1"/>
</dbReference>
<evidence type="ECO:0000256" key="4">
    <source>
        <dbReference type="ARBA" id="ARBA00023216"/>
    </source>
</evidence>
<dbReference type="SMART" id="SM00335">
    <property type="entry name" value="ANX"/>
    <property type="match status" value="4"/>
</dbReference>
<comment type="domain">
    <text evidence="5">A pair of annexin repeats may form one binding site for calcium and phospholipid.</text>
</comment>
<dbReference type="PROSITE" id="PS51897">
    <property type="entry name" value="ANNEXIN_2"/>
    <property type="match status" value="3"/>
</dbReference>
<reference evidence="7" key="1">
    <citation type="submission" date="2022-11" db="UniProtKB">
        <authorList>
            <consortium name="WormBaseParasite"/>
        </authorList>
    </citation>
    <scope>IDENTIFICATION</scope>
</reference>
<protein>
    <recommendedName>
        <fullName evidence="5">Annexin</fullName>
    </recommendedName>
</protein>
<keyword evidence="4 5" id="KW-0041">Annexin</keyword>
<dbReference type="FunFam" id="1.10.220.10:FF:000001">
    <property type="entry name" value="Annexin"/>
    <property type="match status" value="1"/>
</dbReference>
<dbReference type="PANTHER" id="PTHR10502:SF177">
    <property type="entry name" value="ANNEXIN B10"/>
    <property type="match status" value="1"/>
</dbReference>
<evidence type="ECO:0000256" key="2">
    <source>
        <dbReference type="ARBA" id="ARBA00022553"/>
    </source>
</evidence>
<dbReference type="GO" id="GO:0005544">
    <property type="term" value="F:calcium-dependent phospholipid binding"/>
    <property type="evidence" value="ECO:0007669"/>
    <property type="project" value="UniProtKB-KW"/>
</dbReference>
<dbReference type="GO" id="GO:0001786">
    <property type="term" value="F:phosphatidylserine binding"/>
    <property type="evidence" value="ECO:0007669"/>
    <property type="project" value="TreeGrafter"/>
</dbReference>
<keyword evidence="2" id="KW-0597">Phosphoprotein</keyword>